<organism evidence="2 3">
    <name type="scientific">Pseudomarimonas salicorniae</name>
    <dbReference type="NCBI Taxonomy" id="2933270"/>
    <lineage>
        <taxon>Bacteria</taxon>
        <taxon>Pseudomonadati</taxon>
        <taxon>Pseudomonadota</taxon>
        <taxon>Gammaproteobacteria</taxon>
        <taxon>Lysobacterales</taxon>
        <taxon>Lysobacteraceae</taxon>
        <taxon>Pseudomarimonas</taxon>
    </lineage>
</organism>
<gene>
    <name evidence="2" type="ORF">M0G41_17920</name>
</gene>
<dbReference type="Pfam" id="PF07793">
    <property type="entry name" value="DUF1631"/>
    <property type="match status" value="2"/>
</dbReference>
<feature type="compositionally biased region" description="Low complexity" evidence="1">
    <location>
        <begin position="265"/>
        <end position="297"/>
    </location>
</feature>
<feature type="compositionally biased region" description="Low complexity" evidence="1">
    <location>
        <begin position="88"/>
        <end position="97"/>
    </location>
</feature>
<dbReference type="Proteomes" id="UP001431449">
    <property type="component" value="Unassembled WGS sequence"/>
</dbReference>
<keyword evidence="3" id="KW-1185">Reference proteome</keyword>
<proteinExistence type="predicted"/>
<dbReference type="InterPro" id="IPR012434">
    <property type="entry name" value="DUF1631"/>
</dbReference>
<feature type="compositionally biased region" description="Low complexity" evidence="1">
    <location>
        <begin position="321"/>
        <end position="331"/>
    </location>
</feature>
<feature type="region of interest" description="Disordered" evidence="1">
    <location>
        <begin position="225"/>
        <end position="341"/>
    </location>
</feature>
<sequence>MPPKVHALAEGAFRQLSAELERAVLNSLSEFEAQLFVLAEQARNPATQTQHMQALRHVREGGEQFLPRFRQRLESALAGLRDPDSGEAASTSKAAGSPGSGGLSLVETSEVDERSVLTEIAGHAEMRAGLSLFLLGQRFGVLARKPGFDAQHLPIGPAQLCRMVADAALCFDLGNEHRMLLLRQFDKQLTALSSTLFEKLNTWLASKGILPHLTYVPYRAKPTAQAQGKPAPAMDAGAAAEPAGPEAGVEEPAPAMGGVAGPGPGTAVPGPAPGVAARANGAARPASASAHAPTAAGNGWGAPFAGMSEGPRWPGMPSQPASAAADAAAGEDSGEEDGDGDQVLYDTLRHLLSNRRSLVGKLSGRFGRSQPVEPSAVASPESVHQVLDRLQQTNAAPVIKDGKAQPRSVAHLKQDVLNALRSTQPDGSAVGLPPEYNDTIELVGMLLDHLVRDLRPQSPAAGLLTKLQVPLLRVALEDKAFFNDTDHPARQLLNAVTETADWFSSDDPADQAMLGRMRSVVDRVVGEFKGDVGLLQELLDDVRQHLQVQVKRAEVAERRHVEAARGKEKLEMARLQASEAVGRLTEGRRVPRFATSLLNQSWSDVLALSMLRHGPESEEVKHQIGVAERLIEAAEKRAESPAAAPAVPEEEVQSLRGEIEEGLLQVGYHADDAQAVSNRLTSQAPEEEADDAASRTELSLKLKQRPRFGSDAEGERDDPSKLSASEQAEYQKIKRLPFGTWFEFMDEAGGATRRRLSWYSPMTGHALFVNHRGQRVGEFNLSFLAREMVAGRIRLMADANTSIVDRAWKAIVGALKTFSGRGGEGGLRPAQVSA</sequence>
<dbReference type="EMBL" id="JALNMH010000021">
    <property type="protein sequence ID" value="MCK7595537.1"/>
    <property type="molecule type" value="Genomic_DNA"/>
</dbReference>
<evidence type="ECO:0000313" key="3">
    <source>
        <dbReference type="Proteomes" id="UP001431449"/>
    </source>
</evidence>
<comment type="caution">
    <text evidence="2">The sequence shown here is derived from an EMBL/GenBank/DDBJ whole genome shotgun (WGS) entry which is preliminary data.</text>
</comment>
<evidence type="ECO:0000313" key="2">
    <source>
        <dbReference type="EMBL" id="MCK7595537.1"/>
    </source>
</evidence>
<evidence type="ECO:0000256" key="1">
    <source>
        <dbReference type="SAM" id="MobiDB-lite"/>
    </source>
</evidence>
<feature type="region of interest" description="Disordered" evidence="1">
    <location>
        <begin position="80"/>
        <end position="105"/>
    </location>
</feature>
<feature type="compositionally biased region" description="Low complexity" evidence="1">
    <location>
        <begin position="228"/>
        <end position="257"/>
    </location>
</feature>
<protein>
    <submittedName>
        <fullName evidence="2">DUF1631 domain-containing protein</fullName>
    </submittedName>
</protein>
<name>A0ABT0GLW6_9GAMM</name>
<dbReference type="RefSeq" id="WP_248211554.1">
    <property type="nucleotide sequence ID" value="NZ_JALNMH010000021.1"/>
</dbReference>
<accession>A0ABT0GLW6</accession>
<reference evidence="2" key="1">
    <citation type="submission" date="2022-04" db="EMBL/GenBank/DDBJ databases">
        <title>Lysobacter sp. CAU 1642 isolated from sea sand.</title>
        <authorList>
            <person name="Kim W."/>
        </authorList>
    </citation>
    <scope>NUCLEOTIDE SEQUENCE</scope>
    <source>
        <strain evidence="2">CAU 1642</strain>
    </source>
</reference>
<feature type="region of interest" description="Disordered" evidence="1">
    <location>
        <begin position="679"/>
        <end position="726"/>
    </location>
</feature>